<dbReference type="GO" id="GO:0016887">
    <property type="term" value="F:ATP hydrolysis activity"/>
    <property type="evidence" value="ECO:0007669"/>
    <property type="project" value="InterPro"/>
</dbReference>
<keyword evidence="2" id="KW-0227">DNA damage</keyword>
<organism evidence="4">
    <name type="scientific">Albugo laibachii Nc14</name>
    <dbReference type="NCBI Taxonomy" id="890382"/>
    <lineage>
        <taxon>Eukaryota</taxon>
        <taxon>Sar</taxon>
        <taxon>Stramenopiles</taxon>
        <taxon>Oomycota</taxon>
        <taxon>Peronosporomycetes</taxon>
        <taxon>Albuginales</taxon>
        <taxon>Albuginaceae</taxon>
        <taxon>Albugo</taxon>
    </lineage>
</organism>
<dbReference type="GO" id="GO:0005524">
    <property type="term" value="F:ATP binding"/>
    <property type="evidence" value="ECO:0007669"/>
    <property type="project" value="InterPro"/>
</dbReference>
<dbReference type="SUPFAM" id="SSF118116">
    <property type="entry name" value="DNA mismatch repair protein MutL"/>
    <property type="match status" value="1"/>
</dbReference>
<dbReference type="InterPro" id="IPR037198">
    <property type="entry name" value="MutL_C_sf"/>
</dbReference>
<dbReference type="InterPro" id="IPR042121">
    <property type="entry name" value="MutL_C_regsub"/>
</dbReference>
<dbReference type="InterPro" id="IPR014721">
    <property type="entry name" value="Ribsml_uS5_D2-typ_fold_subgr"/>
</dbReference>
<gene>
    <name evidence="4" type="primary">AlNc14C308G10466</name>
    <name evidence="4" type="ORF">ALNC14_117630</name>
</gene>
<dbReference type="HOGENOM" id="CLU_005415_1_0_1"/>
<dbReference type="InterPro" id="IPR014790">
    <property type="entry name" value="MutL_C"/>
</dbReference>
<dbReference type="GO" id="GO:0140664">
    <property type="term" value="F:ATP-dependent DNA damage sensor activity"/>
    <property type="evidence" value="ECO:0007669"/>
    <property type="project" value="InterPro"/>
</dbReference>
<dbReference type="AlphaFoldDB" id="F0WW16"/>
<comment type="similarity">
    <text evidence="1">Belongs to the DNA mismatch repair MutL/HexB family.</text>
</comment>
<dbReference type="GO" id="GO:0006298">
    <property type="term" value="P:mismatch repair"/>
    <property type="evidence" value="ECO:0007669"/>
    <property type="project" value="InterPro"/>
</dbReference>
<dbReference type="EMBL" id="FR824353">
    <property type="protein sequence ID" value="CCA25619.1"/>
    <property type="molecule type" value="Genomic_DNA"/>
</dbReference>
<proteinExistence type="inferred from homology"/>
<dbReference type="PANTHER" id="PTHR10073:SF47">
    <property type="entry name" value="DNA MISMATCH REPAIR PROTEIN MLH3"/>
    <property type="match status" value="1"/>
</dbReference>
<dbReference type="InterPro" id="IPR038973">
    <property type="entry name" value="MutL/Mlh/Pms-like"/>
</dbReference>
<accession>F0WW16</accession>
<dbReference type="SMART" id="SM00853">
    <property type="entry name" value="MutL_C"/>
    <property type="match status" value="1"/>
</dbReference>
<dbReference type="Gene3D" id="3.30.565.10">
    <property type="entry name" value="Histidine kinase-like ATPase, C-terminal domain"/>
    <property type="match status" value="1"/>
</dbReference>
<dbReference type="Gene3D" id="3.30.1540.20">
    <property type="entry name" value="MutL, C-terminal domain, dimerisation subdomain"/>
    <property type="match status" value="1"/>
</dbReference>
<evidence type="ECO:0000256" key="2">
    <source>
        <dbReference type="ARBA" id="ARBA00022763"/>
    </source>
</evidence>
<dbReference type="SUPFAM" id="SSF55874">
    <property type="entry name" value="ATPase domain of HSP90 chaperone/DNA topoisomerase II/histidine kinase"/>
    <property type="match status" value="1"/>
</dbReference>
<dbReference type="Pfam" id="PF08676">
    <property type="entry name" value="MutL_C"/>
    <property type="match status" value="1"/>
</dbReference>
<evidence type="ECO:0000313" key="4">
    <source>
        <dbReference type="EMBL" id="CCA25619.1"/>
    </source>
</evidence>
<reference evidence="4" key="2">
    <citation type="submission" date="2011-02" db="EMBL/GenBank/DDBJ databases">
        <authorList>
            <person name="MacLean D."/>
        </authorList>
    </citation>
    <scope>NUCLEOTIDE SEQUENCE</scope>
</reference>
<dbReference type="Gene3D" id="3.30.1370.100">
    <property type="entry name" value="MutL, C-terminal domain, regulatory subdomain"/>
    <property type="match status" value="1"/>
</dbReference>
<dbReference type="InterPro" id="IPR036890">
    <property type="entry name" value="HATPase_C_sf"/>
</dbReference>
<evidence type="ECO:0000259" key="3">
    <source>
        <dbReference type="SMART" id="SM00853"/>
    </source>
</evidence>
<sequence length="771" mass="87381">MKKLSSQHLILACHQIPHIVTAITETVYNAIDAQASAIKLYLNLPHASFSVIDNGTHHLSYALTPPNPPFSGNGFKSDSLFNLRHEESASESHETAAFYGANGAFLSSLIAVADVEIESRARDEWIVYRKVFKNAEVTFNGRDTLSHRSITGVTISVKNLFGRLPIRRRLLGTSRYQQSALTSIRNFFQSLSLIWPKISFEIICENANAHSNRIGAFHIDKVDEYLDRLVHMFGSTVASQLQSISHATMEFSVCGYFGITVTELSSRHWQIIQTSKHARNCYQYAFLNNRPHANFQAQVSRVISKQIAKTCDGCLVVFVLAFQAGRDAMDVIKSDTKNGVIFASHDTFQAFMTQVTKMMISRSSIYREILESDELVQNRDTQPLGTDGLNGKKRRALDILKEERRLKSKWIDGKNICRSRTHSAQVEVKRNRSCDISVIPPPSVRKLECLSFMKAERNDPLTRLKIHALDQVLFPSASPAIGFAEKVKSQAQAFSSDIDEIRNAFVPAGKESLQRMKRLCLKCQKVEPSSSTIDLNLSVMHLPNVLQARKVSKSIFDRLFVLGQVDKKFILASTRLRVHNADVCMIVAFDQHAVDERIKLEKLEKTLLGLSGTERNIERYHHCPGLKLWMNAQEDRALHVYEKTLDDWGFYFERISHDKSKYRMKESIDGTSLILKTSPKFDGRVATETDFREFVNYLLEEYATTEQIPPMISRLIKSRACRSAIMFGEWLSHAECQRLLSDLSRCSLPFQCAHGRSSIAPLAEYQDLDSN</sequence>
<protein>
    <submittedName>
        <fullName evidence="4">Uncharacterized protein AlNc14C308G10466</fullName>
    </submittedName>
</protein>
<evidence type="ECO:0000256" key="1">
    <source>
        <dbReference type="ARBA" id="ARBA00006082"/>
    </source>
</evidence>
<dbReference type="PANTHER" id="PTHR10073">
    <property type="entry name" value="DNA MISMATCH REPAIR PROTEIN MLH, PMS, MUTL"/>
    <property type="match status" value="1"/>
</dbReference>
<dbReference type="Gene3D" id="3.30.230.10">
    <property type="match status" value="1"/>
</dbReference>
<dbReference type="GO" id="GO:0032300">
    <property type="term" value="C:mismatch repair complex"/>
    <property type="evidence" value="ECO:0007669"/>
    <property type="project" value="InterPro"/>
</dbReference>
<feature type="domain" description="MutL C-terminal dimerisation" evidence="3">
    <location>
        <begin position="561"/>
        <end position="731"/>
    </location>
</feature>
<reference evidence="4" key="1">
    <citation type="journal article" date="2011" name="PLoS Biol.">
        <title>Gene gain and loss during evolution of obligate parasitism in the white rust pathogen of Arabidopsis thaliana.</title>
        <authorList>
            <person name="Kemen E."/>
            <person name="Gardiner A."/>
            <person name="Schultz-Larsen T."/>
            <person name="Kemen A.C."/>
            <person name="Balmuth A.L."/>
            <person name="Robert-Seilaniantz A."/>
            <person name="Bailey K."/>
            <person name="Holub E."/>
            <person name="Studholme D.J."/>
            <person name="Maclean D."/>
            <person name="Jones J.D."/>
        </authorList>
    </citation>
    <scope>NUCLEOTIDE SEQUENCE</scope>
</reference>
<name>F0WW16_9STRA</name>
<dbReference type="InterPro" id="IPR042120">
    <property type="entry name" value="MutL_C_dimsub"/>
</dbReference>